<keyword evidence="11" id="KW-0963">Cytoplasm</keyword>
<evidence type="ECO:0000256" key="10">
    <source>
        <dbReference type="ARBA" id="ARBA00031800"/>
    </source>
</evidence>
<keyword evidence="6 11" id="KW-0819">tRNA processing</keyword>
<dbReference type="PROSITE" id="PS01281">
    <property type="entry name" value="GIDA_2"/>
    <property type="match status" value="1"/>
</dbReference>
<feature type="domain" description="tRNA uridine 5-carboxymethylaminomethyl modification enzyme C-terminal subdomain" evidence="12">
    <location>
        <begin position="544"/>
        <end position="615"/>
    </location>
</feature>
<keyword evidence="7 11" id="KW-0274">FAD</keyword>
<dbReference type="Gene3D" id="3.50.50.60">
    <property type="entry name" value="FAD/NAD(P)-binding domain"/>
    <property type="match status" value="2"/>
</dbReference>
<gene>
    <name evidence="11 13" type="primary">mnmG</name>
    <name evidence="11" type="synonym">gidA</name>
    <name evidence="13" type="ORF">ENV70_06560</name>
</gene>
<evidence type="ECO:0000256" key="5">
    <source>
        <dbReference type="ARBA" id="ARBA00022630"/>
    </source>
</evidence>
<evidence type="ECO:0000313" key="13">
    <source>
        <dbReference type="EMBL" id="HHS63254.1"/>
    </source>
</evidence>
<proteinExistence type="inferred from homology"/>
<reference evidence="13" key="1">
    <citation type="journal article" date="2020" name="mSystems">
        <title>Genome- and Community-Level Interaction Insights into Carbon Utilization and Element Cycling Functions of Hydrothermarchaeota in Hydrothermal Sediment.</title>
        <authorList>
            <person name="Zhou Z."/>
            <person name="Liu Y."/>
            <person name="Xu W."/>
            <person name="Pan J."/>
            <person name="Luo Z.H."/>
            <person name="Li M."/>
        </authorList>
    </citation>
    <scope>NUCLEOTIDE SEQUENCE [LARGE SCALE GENOMIC DNA]</scope>
    <source>
        <strain evidence="13">SpSt-783</strain>
    </source>
</reference>
<protein>
    <recommendedName>
        <fullName evidence="4 11">tRNA uridine 5-carboxymethylaminomethyl modification enzyme MnmG</fullName>
    </recommendedName>
    <alternativeName>
        <fullName evidence="10 11">Glucose-inhibited division protein A</fullName>
    </alternativeName>
</protein>
<comment type="similarity">
    <text evidence="3 11">Belongs to the MnmG family.</text>
</comment>
<dbReference type="Gene3D" id="1.10.10.1800">
    <property type="entry name" value="tRNA uridine 5-carboxymethylaminomethyl modification enzyme MnmG/GidA"/>
    <property type="match status" value="1"/>
</dbReference>
<evidence type="ECO:0000256" key="8">
    <source>
        <dbReference type="ARBA" id="ARBA00023027"/>
    </source>
</evidence>
<evidence type="ECO:0000256" key="7">
    <source>
        <dbReference type="ARBA" id="ARBA00022827"/>
    </source>
</evidence>
<accession>A0A7C6AG99</accession>
<feature type="binding site" evidence="11">
    <location>
        <begin position="13"/>
        <end position="18"/>
    </location>
    <ligand>
        <name>FAD</name>
        <dbReference type="ChEBI" id="CHEBI:57692"/>
    </ligand>
</feature>
<dbReference type="GO" id="GO:0030488">
    <property type="term" value="P:tRNA methylation"/>
    <property type="evidence" value="ECO:0007669"/>
    <property type="project" value="TreeGrafter"/>
</dbReference>
<dbReference type="HAMAP" id="MF_00129">
    <property type="entry name" value="MnmG_GidA"/>
    <property type="match status" value="1"/>
</dbReference>
<dbReference type="Gene3D" id="1.10.150.570">
    <property type="entry name" value="GidA associated domain, C-terminal subdomain"/>
    <property type="match status" value="1"/>
</dbReference>
<dbReference type="InterPro" id="IPR047001">
    <property type="entry name" value="MnmG_C_subdom"/>
</dbReference>
<dbReference type="InterPro" id="IPR002218">
    <property type="entry name" value="MnmG-rel"/>
</dbReference>
<dbReference type="GO" id="GO:0050660">
    <property type="term" value="F:flavin adenine dinucleotide binding"/>
    <property type="evidence" value="ECO:0007669"/>
    <property type="project" value="UniProtKB-UniRule"/>
</dbReference>
<keyword evidence="8 11" id="KW-0520">NAD</keyword>
<dbReference type="AlphaFoldDB" id="A0A7C6AG99"/>
<evidence type="ECO:0000256" key="1">
    <source>
        <dbReference type="ARBA" id="ARBA00001974"/>
    </source>
</evidence>
<organism evidence="13">
    <name type="scientific">candidate division WOR-3 bacterium</name>
    <dbReference type="NCBI Taxonomy" id="2052148"/>
    <lineage>
        <taxon>Bacteria</taxon>
        <taxon>Bacteria division WOR-3</taxon>
    </lineage>
</organism>
<comment type="caution">
    <text evidence="13">The sequence shown here is derived from an EMBL/GenBank/DDBJ whole genome shotgun (WGS) entry which is preliminary data.</text>
</comment>
<comment type="caution">
    <text evidence="11">Lacks conserved residue(s) required for the propagation of feature annotation.</text>
</comment>
<dbReference type="GO" id="GO:0005829">
    <property type="term" value="C:cytosol"/>
    <property type="evidence" value="ECO:0007669"/>
    <property type="project" value="TreeGrafter"/>
</dbReference>
<evidence type="ECO:0000256" key="2">
    <source>
        <dbReference type="ARBA" id="ARBA00003717"/>
    </source>
</evidence>
<dbReference type="Pfam" id="PF13932">
    <property type="entry name" value="SAM_GIDA_C"/>
    <property type="match status" value="1"/>
</dbReference>
<dbReference type="InterPro" id="IPR020595">
    <property type="entry name" value="MnmG-rel_CS"/>
</dbReference>
<dbReference type="EMBL" id="DTHJ01000134">
    <property type="protein sequence ID" value="HHS63254.1"/>
    <property type="molecule type" value="Genomic_DNA"/>
</dbReference>
<evidence type="ECO:0000256" key="6">
    <source>
        <dbReference type="ARBA" id="ARBA00022694"/>
    </source>
</evidence>
<keyword evidence="5 11" id="KW-0285">Flavoprotein</keyword>
<dbReference type="InterPro" id="IPR004416">
    <property type="entry name" value="MnmG"/>
</dbReference>
<comment type="function">
    <text evidence="2 11">NAD-binding protein involved in the addition of a carboxymethylaminomethyl (cmnm) group at the wobble position (U34) of certain tRNAs, forming tRNA-cmnm(5)s(2)U34.</text>
</comment>
<dbReference type="NCBIfam" id="TIGR00136">
    <property type="entry name" value="mnmG_gidA"/>
    <property type="match status" value="1"/>
</dbReference>
<evidence type="ECO:0000256" key="11">
    <source>
        <dbReference type="HAMAP-Rule" id="MF_00129"/>
    </source>
</evidence>
<dbReference type="PANTHER" id="PTHR11806:SF0">
    <property type="entry name" value="PROTEIN MTO1 HOMOLOG, MITOCHONDRIAL"/>
    <property type="match status" value="1"/>
</dbReference>
<dbReference type="GO" id="GO:0002098">
    <property type="term" value="P:tRNA wobble uridine modification"/>
    <property type="evidence" value="ECO:0007669"/>
    <property type="project" value="InterPro"/>
</dbReference>
<dbReference type="PROSITE" id="PS01280">
    <property type="entry name" value="GIDA_1"/>
    <property type="match status" value="1"/>
</dbReference>
<comment type="subcellular location">
    <subcellularLocation>
        <location evidence="11">Cytoplasm</location>
    </subcellularLocation>
</comment>
<comment type="cofactor">
    <cofactor evidence="1 11">
        <name>FAD</name>
        <dbReference type="ChEBI" id="CHEBI:57692"/>
    </cofactor>
</comment>
<dbReference type="InterPro" id="IPR044920">
    <property type="entry name" value="MnmG_C_subdom_sf"/>
</dbReference>
<evidence type="ECO:0000256" key="3">
    <source>
        <dbReference type="ARBA" id="ARBA00007653"/>
    </source>
</evidence>
<evidence type="ECO:0000256" key="9">
    <source>
        <dbReference type="ARBA" id="ARBA00025948"/>
    </source>
</evidence>
<dbReference type="FunFam" id="1.10.150.570:FF:000001">
    <property type="entry name" value="tRNA uridine 5-carboxymethylaminomethyl modification enzyme MnmG"/>
    <property type="match status" value="1"/>
</dbReference>
<name>A0A7C6AG99_UNCW3</name>
<dbReference type="InterPro" id="IPR036188">
    <property type="entry name" value="FAD/NAD-bd_sf"/>
</dbReference>
<dbReference type="PANTHER" id="PTHR11806">
    <property type="entry name" value="GLUCOSE INHIBITED DIVISION PROTEIN A"/>
    <property type="match status" value="1"/>
</dbReference>
<evidence type="ECO:0000256" key="4">
    <source>
        <dbReference type="ARBA" id="ARBA00020461"/>
    </source>
</evidence>
<comment type="subunit">
    <text evidence="9 11">Homodimer. Heterotetramer of two MnmE and two MnmG subunits.</text>
</comment>
<dbReference type="Pfam" id="PF01134">
    <property type="entry name" value="GIDA"/>
    <property type="match status" value="1"/>
</dbReference>
<dbReference type="FunFam" id="3.50.50.60:FF:000002">
    <property type="entry name" value="tRNA uridine 5-carboxymethylaminomethyl modification enzyme MnmG"/>
    <property type="match status" value="1"/>
</dbReference>
<dbReference type="InterPro" id="IPR040131">
    <property type="entry name" value="MnmG_N"/>
</dbReference>
<dbReference type="InterPro" id="IPR026904">
    <property type="entry name" value="MnmG_C"/>
</dbReference>
<dbReference type="SMART" id="SM01228">
    <property type="entry name" value="GIDA_assoc_3"/>
    <property type="match status" value="1"/>
</dbReference>
<sequence>MAYTERFDIIVVGAGHAGIEASLVSARCGYNTLILTLNLDNIGQMSCNPSIGGLAKGHLVKEIDAMGGEIGFLADKTMVQFRMLNRSKGPAVWSPRTQNDRSRYRQEAQKALINQKNLKIKQEEVTDILMENNEVFGVRTGIGNEYLARAVIITTGTFLNGLMHIGLETTIGGRLGEPGAGKLSESLKKLGFSLGRLKTGTSPRIAKDSVDLSKMDIQDGEEPIEPYSHRTPDIKIEQLPCYITRTNEKTHGIINKNLNRSPLYTGRIIGIGPRYCPSIETKVVRFSDRNSHLVFVEPEGYDAGEYYLNGLSTSLPYDVQVEMLHSISGLENAVITRPGYAVEYDFVYPIQLYPTLETKLIKNLYCAGQINGTSGYEEAGAQGFIAGINAVLKLQNKNPFVLKRYEAYIGVLIDDLVTKNTLEPYRMFTSLAEHRLILRIDNVYDRLMHYGVDFGLINPQYYELFINERKAIDGAIETLRKTIIKPEVINPVLCSKDEIPIPEESGGVSLLQILKRPDIHWDDIKIFFNEPIPERIGFRTEVEVKYEGYIKREQEMIERLKKIENIEIPEDFDFNEIKGLSNEAKGKLNETRPKNLDQASRIQGISPVDILTILIHLKGKPGETKK</sequence>
<dbReference type="SUPFAM" id="SSF51905">
    <property type="entry name" value="FAD/NAD(P)-binding domain"/>
    <property type="match status" value="1"/>
</dbReference>
<evidence type="ECO:0000259" key="12">
    <source>
        <dbReference type="SMART" id="SM01228"/>
    </source>
</evidence>
<feature type="binding site" evidence="11">
    <location>
        <begin position="272"/>
        <end position="286"/>
    </location>
    <ligand>
        <name>NAD(+)</name>
        <dbReference type="ChEBI" id="CHEBI:57540"/>
    </ligand>
</feature>
<dbReference type="Pfam" id="PF21680">
    <property type="entry name" value="GIDA_C_1st"/>
    <property type="match status" value="1"/>
</dbReference>
<dbReference type="InterPro" id="IPR049312">
    <property type="entry name" value="GIDA_C_N"/>
</dbReference>